<keyword evidence="9" id="KW-1185">Reference proteome</keyword>
<dbReference type="EMBL" id="JACHIT010000002">
    <property type="protein sequence ID" value="MBB5916723.1"/>
    <property type="molecule type" value="Genomic_DNA"/>
</dbReference>
<dbReference type="Pfam" id="PF00294">
    <property type="entry name" value="PfkB"/>
    <property type="match status" value="1"/>
</dbReference>
<organism evidence="8 9">
    <name type="scientific">Nocardia transvalensis</name>
    <dbReference type="NCBI Taxonomy" id="37333"/>
    <lineage>
        <taxon>Bacteria</taxon>
        <taxon>Bacillati</taxon>
        <taxon>Actinomycetota</taxon>
        <taxon>Actinomycetes</taxon>
        <taxon>Mycobacteriales</taxon>
        <taxon>Nocardiaceae</taxon>
        <taxon>Nocardia</taxon>
    </lineage>
</organism>
<keyword evidence="4 8" id="KW-0418">Kinase</keyword>
<evidence type="ECO:0000256" key="4">
    <source>
        <dbReference type="ARBA" id="ARBA00022777"/>
    </source>
</evidence>
<dbReference type="InterPro" id="IPR011611">
    <property type="entry name" value="PfkB_dom"/>
</dbReference>
<gene>
    <name evidence="8" type="ORF">BJY24_005635</name>
</gene>
<dbReference type="InterPro" id="IPR017583">
    <property type="entry name" value="Tagatose/fructose_Pkinase"/>
</dbReference>
<keyword evidence="5" id="KW-0067">ATP-binding</keyword>
<evidence type="ECO:0000259" key="7">
    <source>
        <dbReference type="Pfam" id="PF00294"/>
    </source>
</evidence>
<dbReference type="Proteomes" id="UP000540412">
    <property type="component" value="Unassembled WGS sequence"/>
</dbReference>
<dbReference type="GO" id="GO:0005829">
    <property type="term" value="C:cytosol"/>
    <property type="evidence" value="ECO:0007669"/>
    <property type="project" value="TreeGrafter"/>
</dbReference>
<evidence type="ECO:0000256" key="3">
    <source>
        <dbReference type="ARBA" id="ARBA00022741"/>
    </source>
</evidence>
<dbReference type="PANTHER" id="PTHR46566">
    <property type="entry name" value="1-PHOSPHOFRUCTOKINASE-RELATED"/>
    <property type="match status" value="1"/>
</dbReference>
<evidence type="ECO:0000313" key="8">
    <source>
        <dbReference type="EMBL" id="MBB5916723.1"/>
    </source>
</evidence>
<keyword evidence="2 6" id="KW-0808">Transferase</keyword>
<sequence>MSIVTLTMNPAIDIASATGAIGPIDKMRCATPRYDPGGGGINVARTAAALGEPAIAIFPAGGYTGRFLTDLVRETGVPARAVPAGEPTRESLSVTDTGTGSQYRFVFPGPRLTPAEQHRCLATVEQVACGARYLVASGSLPPGVPVDYYQRVSELAGALGVPLIVDTSGPALRAVRDGVFLLKPSLRELADRAGRPLTCRAEQVAAARELITGGVTRIVVVSLGSAGALSVTAAGHRWYAPMAVPVRSGIGAGDAMVGGLAVGLARGLELDDSVRLGMAAATAALTTPGTGVGLPSRIRELYRELTGTTVPATPGTVERGASADR</sequence>
<dbReference type="Gene3D" id="3.40.1190.20">
    <property type="match status" value="1"/>
</dbReference>
<dbReference type="SUPFAM" id="SSF53613">
    <property type="entry name" value="Ribokinase-like"/>
    <property type="match status" value="1"/>
</dbReference>
<protein>
    <submittedName>
        <fullName evidence="8">6-phosphofructokinase 2</fullName>
        <ecNumber evidence="8">2.7.1.11</ecNumber>
    </submittedName>
</protein>
<dbReference type="EC" id="2.7.1.11" evidence="8"/>
<evidence type="ECO:0000256" key="2">
    <source>
        <dbReference type="ARBA" id="ARBA00022679"/>
    </source>
</evidence>
<dbReference type="PANTHER" id="PTHR46566:SF2">
    <property type="entry name" value="ATP-DEPENDENT 6-PHOSPHOFRUCTOKINASE ISOZYME 2"/>
    <property type="match status" value="1"/>
</dbReference>
<name>A0A7W9PJ82_9NOCA</name>
<proteinExistence type="inferred from homology"/>
<evidence type="ECO:0000313" key="9">
    <source>
        <dbReference type="Proteomes" id="UP000540412"/>
    </source>
</evidence>
<dbReference type="RefSeq" id="WP_063710016.1">
    <property type="nucleotide sequence ID" value="NZ_JACHIT010000002.1"/>
</dbReference>
<keyword evidence="3" id="KW-0547">Nucleotide-binding</keyword>
<dbReference type="PIRSF" id="PIRSF000535">
    <property type="entry name" value="1PFK/6PFK/LacC"/>
    <property type="match status" value="1"/>
</dbReference>
<comment type="caution">
    <text evidence="8">The sequence shown here is derived from an EMBL/GenBank/DDBJ whole genome shotgun (WGS) entry which is preliminary data.</text>
</comment>
<dbReference type="GO" id="GO:0005524">
    <property type="term" value="F:ATP binding"/>
    <property type="evidence" value="ECO:0007669"/>
    <property type="project" value="UniProtKB-KW"/>
</dbReference>
<dbReference type="InterPro" id="IPR029056">
    <property type="entry name" value="Ribokinase-like"/>
</dbReference>
<evidence type="ECO:0000256" key="6">
    <source>
        <dbReference type="PIRNR" id="PIRNR000535"/>
    </source>
</evidence>
<dbReference type="AlphaFoldDB" id="A0A7W9PJ82"/>
<comment type="similarity">
    <text evidence="1">Belongs to the carbohydrate kinase PfkB family.</text>
</comment>
<dbReference type="GO" id="GO:0003872">
    <property type="term" value="F:6-phosphofructokinase activity"/>
    <property type="evidence" value="ECO:0007669"/>
    <property type="project" value="UniProtKB-EC"/>
</dbReference>
<feature type="domain" description="Carbohydrate kinase PfkB" evidence="7">
    <location>
        <begin position="13"/>
        <end position="296"/>
    </location>
</feature>
<accession>A0A7W9PJ82</accession>
<evidence type="ECO:0000256" key="1">
    <source>
        <dbReference type="ARBA" id="ARBA00010688"/>
    </source>
</evidence>
<dbReference type="CDD" id="cd01164">
    <property type="entry name" value="FruK_PfkB_like"/>
    <property type="match status" value="1"/>
</dbReference>
<evidence type="ECO:0000256" key="5">
    <source>
        <dbReference type="ARBA" id="ARBA00022840"/>
    </source>
</evidence>
<dbReference type="NCBIfam" id="TIGR03168">
    <property type="entry name" value="1-PFK"/>
    <property type="match status" value="1"/>
</dbReference>
<reference evidence="8 9" key="1">
    <citation type="submission" date="2020-08" db="EMBL/GenBank/DDBJ databases">
        <title>Sequencing the genomes of 1000 actinobacteria strains.</title>
        <authorList>
            <person name="Klenk H.-P."/>
        </authorList>
    </citation>
    <scope>NUCLEOTIDE SEQUENCE [LARGE SCALE GENOMIC DNA]</scope>
    <source>
        <strain evidence="8 9">DSM 43582</strain>
    </source>
</reference>